<feature type="transmembrane region" description="Helical" evidence="7">
    <location>
        <begin position="87"/>
        <end position="109"/>
    </location>
</feature>
<evidence type="ECO:0000313" key="10">
    <source>
        <dbReference type="Proteomes" id="UP000033101"/>
    </source>
</evidence>
<feature type="transmembrane region" description="Helical" evidence="7">
    <location>
        <begin position="364"/>
        <end position="382"/>
    </location>
</feature>
<dbReference type="OrthoDB" id="43518at2157"/>
<dbReference type="PATRIC" id="fig|1434110.4.peg.4033"/>
<feature type="domain" description="RCK N-terminal" evidence="8">
    <location>
        <begin position="421"/>
        <end position="537"/>
    </location>
</feature>
<evidence type="ECO:0000256" key="2">
    <source>
        <dbReference type="ARBA" id="ARBA00005551"/>
    </source>
</evidence>
<reference evidence="9 10" key="1">
    <citation type="submission" date="2014-07" db="EMBL/GenBank/DDBJ databases">
        <title>Methanogenic archaea and the global carbon cycle.</title>
        <authorList>
            <person name="Henriksen J.R."/>
            <person name="Luke J."/>
            <person name="Reinhart S."/>
            <person name="Benedict M.N."/>
            <person name="Youngblut N.D."/>
            <person name="Metcalf M.E."/>
            <person name="Whitaker R.J."/>
            <person name="Metcalf W.W."/>
        </authorList>
    </citation>
    <scope>NUCLEOTIDE SEQUENCE [LARGE SCALE GENOMIC DNA]</scope>
    <source>
        <strain evidence="9 10">HB-1</strain>
    </source>
</reference>
<gene>
    <name evidence="9" type="ORF">MSHOH_3131</name>
</gene>
<feature type="transmembrane region" description="Helical" evidence="7">
    <location>
        <begin position="6"/>
        <end position="25"/>
    </location>
</feature>
<evidence type="ECO:0000313" key="9">
    <source>
        <dbReference type="EMBL" id="AKB79614.1"/>
    </source>
</evidence>
<dbReference type="AlphaFoldDB" id="A0A0E3SCC1"/>
<dbReference type="GO" id="GO:0006813">
    <property type="term" value="P:potassium ion transport"/>
    <property type="evidence" value="ECO:0007669"/>
    <property type="project" value="InterPro"/>
</dbReference>
<dbReference type="KEGG" id="mhor:MSHOH_3131"/>
<protein>
    <submittedName>
        <fullName evidence="9">TrkA-N:Sodium/hydrogen exchanger</fullName>
    </submittedName>
</protein>
<dbReference type="STRING" id="1434110.MSHOH_3131"/>
<dbReference type="Pfam" id="PF00999">
    <property type="entry name" value="Na_H_Exchanger"/>
    <property type="match status" value="1"/>
</dbReference>
<dbReference type="PROSITE" id="PS51201">
    <property type="entry name" value="RCK_N"/>
    <property type="match status" value="1"/>
</dbReference>
<keyword evidence="6 7" id="KW-0472">Membrane</keyword>
<dbReference type="Gene3D" id="3.40.50.720">
    <property type="entry name" value="NAD(P)-binding Rossmann-like Domain"/>
    <property type="match status" value="1"/>
</dbReference>
<evidence type="ECO:0000259" key="8">
    <source>
        <dbReference type="PROSITE" id="PS51201"/>
    </source>
</evidence>
<dbReference type="EMBL" id="CP009516">
    <property type="protein sequence ID" value="AKB79614.1"/>
    <property type="molecule type" value="Genomic_DNA"/>
</dbReference>
<evidence type="ECO:0000256" key="7">
    <source>
        <dbReference type="SAM" id="Phobius"/>
    </source>
</evidence>
<dbReference type="PANTHER" id="PTHR42751">
    <property type="entry name" value="SODIUM/HYDROGEN EXCHANGER FAMILY/TRKA DOMAIN PROTEIN"/>
    <property type="match status" value="1"/>
</dbReference>
<feature type="transmembrane region" description="Helical" evidence="7">
    <location>
        <begin position="148"/>
        <end position="171"/>
    </location>
</feature>
<feature type="transmembrane region" description="Helical" evidence="7">
    <location>
        <begin position="329"/>
        <end position="352"/>
    </location>
</feature>
<comment type="subcellular location">
    <subcellularLocation>
        <location evidence="1">Membrane</location>
        <topology evidence="1">Multi-pass membrane protein</topology>
    </subcellularLocation>
</comment>
<feature type="transmembrane region" description="Helical" evidence="7">
    <location>
        <begin position="222"/>
        <end position="240"/>
    </location>
</feature>
<dbReference type="Gene3D" id="1.20.1530.20">
    <property type="match status" value="1"/>
</dbReference>
<dbReference type="Proteomes" id="UP000033101">
    <property type="component" value="Chromosome"/>
</dbReference>
<feature type="transmembrane region" description="Helical" evidence="7">
    <location>
        <begin position="301"/>
        <end position="322"/>
    </location>
</feature>
<dbReference type="InterPro" id="IPR038770">
    <property type="entry name" value="Na+/solute_symporter_sf"/>
</dbReference>
<keyword evidence="4 7" id="KW-0812">Transmembrane</keyword>
<dbReference type="GO" id="GO:0016020">
    <property type="term" value="C:membrane"/>
    <property type="evidence" value="ECO:0007669"/>
    <property type="project" value="UniProtKB-SubCell"/>
</dbReference>
<sequence length="589" mass="63663">MQNLDLILTLTGGFAAALVFGYLTHRFGLSPIVGYLLAGIMVSPHTPGFVANTELAEQLAEIGVILLMFGVGLQFHFREFWAVRRIALPGALIQSLATAAFGAVVMHTLGWDWKVGIVFGLAISVASTVVLTRVLSDNNEIHTQTGHIALGWLVMEDLFTVFVLVLLPVIFSPGVVGATGIIEAFAFTAIKIIVLVIFTFAVGGRLLPRFLTHIANTNSQELFTLAVLAIALGIAVGSAYMFEVSMALGAFLAGMVVGQSEFSTRAATEALPLRDAFAVLFFVSIGMLFDFNSLIESPVFVIATLAIILLGKPLVAFLIVALMRYPLRVALSVALILSQIGEFSFILATVGADMDILPANAQNILVAAAIISITLNPLLYRAGGKIERWLDRCMPGLTNCIHARCAPIPATNGQVNKQSGQIHVIVVGYGLVGQTVVRLLMENDICPTILELNVQTVQSLRSQGYRTIYGDAARINTLTDAGITDAHALVLSVSDVKGESEIIRQARELNPHIRIIARTTYMSNRQNLIAAGADVIFTDEGEVALSVTEMILKQFGATPDQINRERQRVHESFYESFFPTPPQAKKEET</sequence>
<evidence type="ECO:0000256" key="4">
    <source>
        <dbReference type="ARBA" id="ARBA00022692"/>
    </source>
</evidence>
<organism evidence="9 10">
    <name type="scientific">Methanosarcina horonobensis HB-1 = JCM 15518</name>
    <dbReference type="NCBI Taxonomy" id="1434110"/>
    <lineage>
        <taxon>Archaea</taxon>
        <taxon>Methanobacteriati</taxon>
        <taxon>Methanobacteriota</taxon>
        <taxon>Stenosarchaea group</taxon>
        <taxon>Methanomicrobia</taxon>
        <taxon>Methanosarcinales</taxon>
        <taxon>Methanosarcinaceae</taxon>
        <taxon>Methanosarcina</taxon>
    </lineage>
</organism>
<dbReference type="GO" id="GO:1902600">
    <property type="term" value="P:proton transmembrane transport"/>
    <property type="evidence" value="ECO:0007669"/>
    <property type="project" value="InterPro"/>
</dbReference>
<accession>A0A0E3SCC1</accession>
<feature type="transmembrane region" description="Helical" evidence="7">
    <location>
        <begin position="177"/>
        <end position="202"/>
    </location>
</feature>
<dbReference type="InterPro" id="IPR003148">
    <property type="entry name" value="RCK_N"/>
</dbReference>
<dbReference type="InterPro" id="IPR006153">
    <property type="entry name" value="Cation/H_exchanger_TM"/>
</dbReference>
<dbReference type="Pfam" id="PF02254">
    <property type="entry name" value="TrkA_N"/>
    <property type="match status" value="1"/>
</dbReference>
<keyword evidence="10" id="KW-1185">Reference proteome</keyword>
<evidence type="ECO:0000256" key="3">
    <source>
        <dbReference type="ARBA" id="ARBA00022448"/>
    </source>
</evidence>
<proteinExistence type="inferred from homology"/>
<dbReference type="PANTHER" id="PTHR42751:SF1">
    <property type="entry name" value="CATION_PROTON ANTIPORTER YBAL-RELATED"/>
    <property type="match status" value="1"/>
</dbReference>
<feature type="transmembrane region" description="Helical" evidence="7">
    <location>
        <begin position="58"/>
        <end position="75"/>
    </location>
</feature>
<evidence type="ECO:0000256" key="5">
    <source>
        <dbReference type="ARBA" id="ARBA00022989"/>
    </source>
</evidence>
<dbReference type="HOGENOM" id="CLU_005126_9_1_2"/>
<comment type="similarity">
    <text evidence="2">Belongs to the monovalent cation:proton antiporter 2 (CPA2) transporter (TC 2.A.37) family.</text>
</comment>
<evidence type="ECO:0000256" key="6">
    <source>
        <dbReference type="ARBA" id="ARBA00023136"/>
    </source>
</evidence>
<dbReference type="SUPFAM" id="SSF51735">
    <property type="entry name" value="NAD(P)-binding Rossmann-fold domains"/>
    <property type="match status" value="1"/>
</dbReference>
<dbReference type="GO" id="GO:0015297">
    <property type="term" value="F:antiporter activity"/>
    <property type="evidence" value="ECO:0007669"/>
    <property type="project" value="InterPro"/>
</dbReference>
<dbReference type="InterPro" id="IPR036291">
    <property type="entry name" value="NAD(P)-bd_dom_sf"/>
</dbReference>
<name>A0A0E3SCC1_9EURY</name>
<keyword evidence="5 7" id="KW-1133">Transmembrane helix</keyword>
<keyword evidence="3" id="KW-0813">Transport</keyword>
<evidence type="ECO:0000256" key="1">
    <source>
        <dbReference type="ARBA" id="ARBA00004141"/>
    </source>
</evidence>
<feature type="transmembrane region" description="Helical" evidence="7">
    <location>
        <begin position="115"/>
        <end position="136"/>
    </location>
</feature>